<dbReference type="InterPro" id="IPR047126">
    <property type="entry name" value="RNF141-like"/>
</dbReference>
<dbReference type="SMART" id="SM00184">
    <property type="entry name" value="RING"/>
    <property type="match status" value="1"/>
</dbReference>
<evidence type="ECO:0000259" key="6">
    <source>
        <dbReference type="PROSITE" id="PS50089"/>
    </source>
</evidence>
<evidence type="ECO:0000313" key="7">
    <source>
        <dbReference type="EMBL" id="PFX32048.1"/>
    </source>
</evidence>
<reference evidence="8" key="1">
    <citation type="journal article" date="2017" name="bioRxiv">
        <title>Comparative analysis of the genomes of Stylophora pistillata and Acropora digitifera provides evidence for extensive differences between species of corals.</title>
        <authorList>
            <person name="Voolstra C.R."/>
            <person name="Li Y."/>
            <person name="Liew Y.J."/>
            <person name="Baumgarten S."/>
            <person name="Zoccola D."/>
            <person name="Flot J.-F."/>
            <person name="Tambutte S."/>
            <person name="Allemand D."/>
            <person name="Aranda M."/>
        </authorList>
    </citation>
    <scope>NUCLEOTIDE SEQUENCE [LARGE SCALE GENOMIC DNA]</scope>
</reference>
<keyword evidence="3 5" id="KW-0863">Zinc-finger</keyword>
<dbReference type="GO" id="GO:0008270">
    <property type="term" value="F:zinc ion binding"/>
    <property type="evidence" value="ECO:0007669"/>
    <property type="project" value="UniProtKB-KW"/>
</dbReference>
<organism evidence="7 8">
    <name type="scientific">Stylophora pistillata</name>
    <name type="common">Smooth cauliflower coral</name>
    <dbReference type="NCBI Taxonomy" id="50429"/>
    <lineage>
        <taxon>Eukaryota</taxon>
        <taxon>Metazoa</taxon>
        <taxon>Cnidaria</taxon>
        <taxon>Anthozoa</taxon>
        <taxon>Hexacorallia</taxon>
        <taxon>Scleractinia</taxon>
        <taxon>Astrocoeniina</taxon>
        <taxon>Pocilloporidae</taxon>
        <taxon>Stylophora</taxon>
    </lineage>
</organism>
<dbReference type="Gene3D" id="3.30.40.10">
    <property type="entry name" value="Zinc/RING finger domain, C3HC4 (zinc finger)"/>
    <property type="match status" value="1"/>
</dbReference>
<dbReference type="Pfam" id="PF13639">
    <property type="entry name" value="zf-RING_2"/>
    <property type="match status" value="1"/>
</dbReference>
<feature type="domain" description="RING-type" evidence="6">
    <location>
        <begin position="166"/>
        <end position="203"/>
    </location>
</feature>
<evidence type="ECO:0000256" key="5">
    <source>
        <dbReference type="PROSITE-ProRule" id="PRU00175"/>
    </source>
</evidence>
<sequence>MGQQYSFALKLLHDHAGVLKDLAILNHDSLKSAVVHLNETLRKFAEGKGHYIMFAIKEPSEEYSPYLWKATTRIYCFKINSASTNVDSERIMDLRQFCKLYRDITKQLRHMHSVVDEDWQKIDPVGDEAYETCPVKLEEIHESLCASVIFTRVDEVASEDSNSEECCICMDQKAEVILACVHSFCKTCIERWSDVNKTCPICRNEIHGKKDYWEMPERPSDKEIGQFVMGLAEGAGAPT</sequence>
<proteinExistence type="predicted"/>
<dbReference type="AlphaFoldDB" id="A0A2B4STZ2"/>
<keyword evidence="2" id="KW-0479">Metal-binding</keyword>
<evidence type="ECO:0000256" key="2">
    <source>
        <dbReference type="ARBA" id="ARBA00022723"/>
    </source>
</evidence>
<dbReference type="PANTHER" id="PTHR12109">
    <property type="entry name" value="RING FINGER PROTEIN 141-RELATED"/>
    <property type="match status" value="1"/>
</dbReference>
<dbReference type="STRING" id="50429.A0A2B4STZ2"/>
<dbReference type="InterPro" id="IPR043400">
    <property type="entry name" value="RING-HC_RNF141"/>
</dbReference>
<dbReference type="PROSITE" id="PS50089">
    <property type="entry name" value="ZF_RING_2"/>
    <property type="match status" value="1"/>
</dbReference>
<evidence type="ECO:0000313" key="8">
    <source>
        <dbReference type="Proteomes" id="UP000225706"/>
    </source>
</evidence>
<dbReference type="InterPro" id="IPR001841">
    <property type="entry name" value="Znf_RING"/>
</dbReference>
<evidence type="ECO:0000256" key="4">
    <source>
        <dbReference type="ARBA" id="ARBA00022833"/>
    </source>
</evidence>
<dbReference type="InterPro" id="IPR013083">
    <property type="entry name" value="Znf_RING/FYVE/PHD"/>
</dbReference>
<protein>
    <recommendedName>
        <fullName evidence="1">RING finger protein 141</fullName>
    </recommendedName>
</protein>
<accession>A0A2B4STZ2</accession>
<keyword evidence="4" id="KW-0862">Zinc</keyword>
<dbReference type="Proteomes" id="UP000225706">
    <property type="component" value="Unassembled WGS sequence"/>
</dbReference>
<dbReference type="OrthoDB" id="1630758at2759"/>
<keyword evidence="8" id="KW-1185">Reference proteome</keyword>
<dbReference type="GO" id="GO:0051865">
    <property type="term" value="P:protein autoubiquitination"/>
    <property type="evidence" value="ECO:0007669"/>
    <property type="project" value="TreeGrafter"/>
</dbReference>
<dbReference type="GO" id="GO:0004842">
    <property type="term" value="F:ubiquitin-protein transferase activity"/>
    <property type="evidence" value="ECO:0007669"/>
    <property type="project" value="TreeGrafter"/>
</dbReference>
<dbReference type="CDD" id="cd16545">
    <property type="entry name" value="RING-HC_RNF141"/>
    <property type="match status" value="1"/>
</dbReference>
<dbReference type="PROSITE" id="PS00518">
    <property type="entry name" value="ZF_RING_1"/>
    <property type="match status" value="1"/>
</dbReference>
<evidence type="ECO:0000256" key="3">
    <source>
        <dbReference type="ARBA" id="ARBA00022771"/>
    </source>
</evidence>
<name>A0A2B4STZ2_STYPI</name>
<comment type="caution">
    <text evidence="7">The sequence shown here is derived from an EMBL/GenBank/DDBJ whole genome shotgun (WGS) entry which is preliminary data.</text>
</comment>
<evidence type="ECO:0000256" key="1">
    <source>
        <dbReference type="ARBA" id="ARBA00022017"/>
    </source>
</evidence>
<dbReference type="InterPro" id="IPR017907">
    <property type="entry name" value="Znf_RING_CS"/>
</dbReference>
<dbReference type="PANTHER" id="PTHR12109:SF3">
    <property type="entry name" value="RING FINGER PROTEIN 141"/>
    <property type="match status" value="1"/>
</dbReference>
<gene>
    <name evidence="7" type="primary">rnf141</name>
    <name evidence="7" type="ORF">AWC38_SpisGene3172</name>
</gene>
<dbReference type="SUPFAM" id="SSF57850">
    <property type="entry name" value="RING/U-box"/>
    <property type="match status" value="1"/>
</dbReference>
<dbReference type="EMBL" id="LSMT01000028">
    <property type="protein sequence ID" value="PFX32048.1"/>
    <property type="molecule type" value="Genomic_DNA"/>
</dbReference>